<evidence type="ECO:0000313" key="3">
    <source>
        <dbReference type="Proteomes" id="UP000509478"/>
    </source>
</evidence>
<proteinExistence type="predicted"/>
<name>A0A7D5M8A5_9ARCH</name>
<keyword evidence="3" id="KW-1185">Reference proteome</keyword>
<evidence type="ECO:0000256" key="1">
    <source>
        <dbReference type="SAM" id="Phobius"/>
    </source>
</evidence>
<evidence type="ECO:0000313" key="2">
    <source>
        <dbReference type="EMBL" id="QLH06888.1"/>
    </source>
</evidence>
<dbReference type="Proteomes" id="UP000509478">
    <property type="component" value="Chromosome"/>
</dbReference>
<accession>A0A7D5M8A5</accession>
<protein>
    <submittedName>
        <fullName evidence="2">Uncharacterized protein</fullName>
    </submittedName>
</protein>
<dbReference type="KEGG" id="nue:C5F50_07225"/>
<keyword evidence="1" id="KW-1133">Transmembrane helix</keyword>
<keyword evidence="1" id="KW-0472">Membrane</keyword>
<reference evidence="2 3" key="1">
    <citation type="submission" date="2018-02" db="EMBL/GenBank/DDBJ databases">
        <title>Complete genome of Nitrosopumilus ureaphilus PS0.</title>
        <authorList>
            <person name="Qin W."/>
            <person name="Zheng Y."/>
            <person name="Stahl D.A."/>
        </authorList>
    </citation>
    <scope>NUCLEOTIDE SEQUENCE [LARGE SCALE GENOMIC DNA]</scope>
    <source>
        <strain evidence="2 3">PS0</strain>
    </source>
</reference>
<organism evidence="2 3">
    <name type="scientific">Nitrosopumilus ureiphilus</name>
    <dbReference type="NCBI Taxonomy" id="1470067"/>
    <lineage>
        <taxon>Archaea</taxon>
        <taxon>Nitrososphaerota</taxon>
        <taxon>Nitrososphaeria</taxon>
        <taxon>Nitrosopumilales</taxon>
        <taxon>Nitrosopumilaceae</taxon>
        <taxon>Nitrosopumilus</taxon>
    </lineage>
</organism>
<sequence length="105" mass="12288">MNHYDIYHDGNFLKFKQSEFFAHTTPNKLIYGVFCVIDNSRRDVASFATPLSGGGLNLNQNIKNKTLKVEGFLNENRENTLIKLFCVLLIVHLFYLNKPYDLFYY</sequence>
<dbReference type="EMBL" id="CP026995">
    <property type="protein sequence ID" value="QLH06888.1"/>
    <property type="molecule type" value="Genomic_DNA"/>
</dbReference>
<feature type="transmembrane region" description="Helical" evidence="1">
    <location>
        <begin position="80"/>
        <end position="96"/>
    </location>
</feature>
<gene>
    <name evidence="2" type="ORF">C5F50_07225</name>
</gene>
<keyword evidence="1" id="KW-0812">Transmembrane</keyword>
<dbReference type="AlphaFoldDB" id="A0A7D5M8A5"/>